<comment type="similarity">
    <text evidence="1">Belongs to the 'phage' integrase family.</text>
</comment>
<evidence type="ECO:0000256" key="3">
    <source>
        <dbReference type="ARBA" id="ARBA00023172"/>
    </source>
</evidence>
<dbReference type="PANTHER" id="PTHR30349:SF64">
    <property type="entry name" value="PROPHAGE INTEGRASE INTD-RELATED"/>
    <property type="match status" value="1"/>
</dbReference>
<dbReference type="STRING" id="1793.AWC04_08195"/>
<evidence type="ECO:0000313" key="5">
    <source>
        <dbReference type="EMBL" id="ORV04569.1"/>
    </source>
</evidence>
<organism evidence="5 6">
    <name type="scientific">Mycolicibacterium fallax</name>
    <name type="common">Mycobacterium fallax</name>
    <dbReference type="NCBI Taxonomy" id="1793"/>
    <lineage>
        <taxon>Bacteria</taxon>
        <taxon>Bacillati</taxon>
        <taxon>Actinomycetota</taxon>
        <taxon>Actinomycetes</taxon>
        <taxon>Mycobacteriales</taxon>
        <taxon>Mycobacteriaceae</taxon>
        <taxon>Mycolicibacterium</taxon>
    </lineage>
</organism>
<protein>
    <recommendedName>
        <fullName evidence="4">Tyr recombinase domain-containing protein</fullName>
    </recommendedName>
</protein>
<reference evidence="5 6" key="1">
    <citation type="submission" date="2016-01" db="EMBL/GenBank/DDBJ databases">
        <title>The new phylogeny of the genus Mycobacterium.</title>
        <authorList>
            <person name="Tarcisio F."/>
            <person name="Conor M."/>
            <person name="Antonella G."/>
            <person name="Elisabetta G."/>
            <person name="Giulia F.S."/>
            <person name="Sara T."/>
            <person name="Anna F."/>
            <person name="Clotilde B."/>
            <person name="Roberto B."/>
            <person name="Veronica D.S."/>
            <person name="Fabio R."/>
            <person name="Monica P."/>
            <person name="Olivier J."/>
            <person name="Enrico T."/>
            <person name="Nicola S."/>
        </authorList>
    </citation>
    <scope>NUCLEOTIDE SEQUENCE [LARGE SCALE GENOMIC DNA]</scope>
    <source>
        <strain evidence="5 6">DSM 44179</strain>
    </source>
</reference>
<dbReference type="InterPro" id="IPR050090">
    <property type="entry name" value="Tyrosine_recombinase_XerCD"/>
</dbReference>
<dbReference type="Pfam" id="PF00589">
    <property type="entry name" value="Phage_integrase"/>
    <property type="match status" value="1"/>
</dbReference>
<accession>A0A1X1RFE3</accession>
<proteinExistence type="inferred from homology"/>
<evidence type="ECO:0000313" key="6">
    <source>
        <dbReference type="Proteomes" id="UP000193484"/>
    </source>
</evidence>
<keyword evidence="3" id="KW-0233">DNA recombination</keyword>
<dbReference type="InterPro" id="IPR013762">
    <property type="entry name" value="Integrase-like_cat_sf"/>
</dbReference>
<keyword evidence="2" id="KW-0238">DNA-binding</keyword>
<dbReference type="InterPro" id="IPR010998">
    <property type="entry name" value="Integrase_recombinase_N"/>
</dbReference>
<dbReference type="GO" id="GO:0006310">
    <property type="term" value="P:DNA recombination"/>
    <property type="evidence" value="ECO:0007669"/>
    <property type="project" value="UniProtKB-KW"/>
</dbReference>
<dbReference type="InterPro" id="IPR002104">
    <property type="entry name" value="Integrase_catalytic"/>
</dbReference>
<dbReference type="PANTHER" id="PTHR30349">
    <property type="entry name" value="PHAGE INTEGRASE-RELATED"/>
    <property type="match status" value="1"/>
</dbReference>
<dbReference type="Gene3D" id="1.10.443.10">
    <property type="entry name" value="Intergrase catalytic core"/>
    <property type="match status" value="1"/>
</dbReference>
<dbReference type="PROSITE" id="PS51898">
    <property type="entry name" value="TYR_RECOMBINASE"/>
    <property type="match status" value="1"/>
</dbReference>
<dbReference type="Proteomes" id="UP000193484">
    <property type="component" value="Unassembled WGS sequence"/>
</dbReference>
<dbReference type="GO" id="GO:0003677">
    <property type="term" value="F:DNA binding"/>
    <property type="evidence" value="ECO:0007669"/>
    <property type="project" value="UniProtKB-KW"/>
</dbReference>
<keyword evidence="6" id="KW-1185">Reference proteome</keyword>
<dbReference type="InterPro" id="IPR011010">
    <property type="entry name" value="DNA_brk_join_enz"/>
</dbReference>
<dbReference type="Gene3D" id="1.10.150.130">
    <property type="match status" value="1"/>
</dbReference>
<evidence type="ECO:0000256" key="1">
    <source>
        <dbReference type="ARBA" id="ARBA00008857"/>
    </source>
</evidence>
<gene>
    <name evidence="5" type="ORF">AWC04_08195</name>
</gene>
<dbReference type="AlphaFoldDB" id="A0A1X1RFE3"/>
<sequence length="310" mass="34866">MRRGEFVDPQRGRMTLLSLWQEYERTTLTHRRKTTPQNYRVAMQHALNQFQLWPIGKIEHGDVADWVASLSKTKGAETVRYAHRVLCLILEHGVSTRRLPHNVARGVDLPARPPARERILTADEVDALADKLGEHGDIVLCMAYLGLRWSEAAGLRVLHVDLARNRVRVFERATEVAGHMDVDVPKSVASTRDIGIPAFLRDILKARIEGRRPNDLVFPAPEGGHLRNGNWRARSGWDKAIESLGLEGVTPHDLRRTFGSLARLAGADLRWIQKAMGHASITTTARIYAHLYDDELDTVAAALNDLRKPT</sequence>
<dbReference type="GO" id="GO:0015074">
    <property type="term" value="P:DNA integration"/>
    <property type="evidence" value="ECO:0007669"/>
    <property type="project" value="InterPro"/>
</dbReference>
<evidence type="ECO:0000259" key="4">
    <source>
        <dbReference type="PROSITE" id="PS51898"/>
    </source>
</evidence>
<name>A0A1X1RFE3_MYCFA</name>
<evidence type="ECO:0000256" key="2">
    <source>
        <dbReference type="ARBA" id="ARBA00023125"/>
    </source>
</evidence>
<comment type="caution">
    <text evidence="5">The sequence shown here is derived from an EMBL/GenBank/DDBJ whole genome shotgun (WGS) entry which is preliminary data.</text>
</comment>
<dbReference type="CDD" id="cd01189">
    <property type="entry name" value="INT_ICEBs1_C_like"/>
    <property type="match status" value="1"/>
</dbReference>
<dbReference type="EMBL" id="LQOJ01000030">
    <property type="protein sequence ID" value="ORV04569.1"/>
    <property type="molecule type" value="Genomic_DNA"/>
</dbReference>
<dbReference type="SUPFAM" id="SSF56349">
    <property type="entry name" value="DNA breaking-rejoining enzymes"/>
    <property type="match status" value="1"/>
</dbReference>
<feature type="domain" description="Tyr recombinase" evidence="4">
    <location>
        <begin position="115"/>
        <end position="301"/>
    </location>
</feature>